<evidence type="ECO:0000256" key="2">
    <source>
        <dbReference type="ARBA" id="ARBA00022741"/>
    </source>
</evidence>
<organism evidence="7 8">
    <name type="scientific">candidate division WS6 bacterium GW2011_GWF1_36_8</name>
    <dbReference type="NCBI Taxonomy" id="1619098"/>
    <lineage>
        <taxon>Bacteria</taxon>
        <taxon>Candidatus Dojkabacteria</taxon>
    </lineage>
</organism>
<dbReference type="InterPro" id="IPR000924">
    <property type="entry name" value="Glu/Gln-tRNA-synth"/>
</dbReference>
<dbReference type="InterPro" id="IPR020058">
    <property type="entry name" value="Glu/Gln-tRNA-synth_Ib_cat-dom"/>
</dbReference>
<name>A0A0G0HX06_9BACT</name>
<dbReference type="GO" id="GO:0006424">
    <property type="term" value="P:glutamyl-tRNA aminoacylation"/>
    <property type="evidence" value="ECO:0007669"/>
    <property type="project" value="TreeGrafter"/>
</dbReference>
<gene>
    <name evidence="7" type="ORF">US29_C0021G0010</name>
</gene>
<sequence>MRTPEENIQLANMLFPEVKETPEDIEKKYPKRELKKGEMVLRFAPSPTGFLHIGSVFVSLIDRILTNQKGGTFILRIEDTDKTREVEGGINMIVKGLEGFGISFDEGMTGDDKSKGEYGPYLQSKRLDIYKVYAKDMIVNGNAYPCFITEEELGEIRKKQEEMGVRTGYYGNWAKWRNASLEEIQQKLNNGEKFAIRLYSTGNMENSFKMQDLSLLLQGRMNGLLHYLYMLNFLKSLVLSYHSIVISHHYKNSTMKVRAEEN</sequence>
<comment type="caution">
    <text evidence="7">The sequence shown here is derived from an EMBL/GenBank/DDBJ whole genome shotgun (WGS) entry which is preliminary data.</text>
</comment>
<dbReference type="PRINTS" id="PR00987">
    <property type="entry name" value="TRNASYNTHGLU"/>
</dbReference>
<protein>
    <submittedName>
        <fullName evidence="7">Glutamyl-tRNA synthetase</fullName>
    </submittedName>
</protein>
<dbReference type="Proteomes" id="UP000033886">
    <property type="component" value="Unassembled WGS sequence"/>
</dbReference>
<keyword evidence="1 5" id="KW-0436">Ligase</keyword>
<keyword evidence="3 5" id="KW-0067">ATP-binding</keyword>
<evidence type="ECO:0000256" key="1">
    <source>
        <dbReference type="ARBA" id="ARBA00022598"/>
    </source>
</evidence>
<evidence type="ECO:0000256" key="5">
    <source>
        <dbReference type="RuleBase" id="RU363037"/>
    </source>
</evidence>
<dbReference type="PANTHER" id="PTHR43311:SF2">
    <property type="entry name" value="GLUTAMATE--TRNA LIGASE, MITOCHONDRIAL-RELATED"/>
    <property type="match status" value="1"/>
</dbReference>
<keyword evidence="2 5" id="KW-0547">Nucleotide-binding</keyword>
<evidence type="ECO:0000256" key="3">
    <source>
        <dbReference type="ARBA" id="ARBA00022840"/>
    </source>
</evidence>
<dbReference type="AlphaFoldDB" id="A0A0G0HX06"/>
<evidence type="ECO:0000256" key="4">
    <source>
        <dbReference type="ARBA" id="ARBA00023146"/>
    </source>
</evidence>
<evidence type="ECO:0000313" key="7">
    <source>
        <dbReference type="EMBL" id="KKQ16594.1"/>
    </source>
</evidence>
<proteinExistence type="inferred from homology"/>
<dbReference type="EMBL" id="LBSK01000021">
    <property type="protein sequence ID" value="KKQ16594.1"/>
    <property type="molecule type" value="Genomic_DNA"/>
</dbReference>
<dbReference type="PANTHER" id="PTHR43311">
    <property type="entry name" value="GLUTAMATE--TRNA LIGASE"/>
    <property type="match status" value="1"/>
</dbReference>
<evidence type="ECO:0000313" key="8">
    <source>
        <dbReference type="Proteomes" id="UP000033886"/>
    </source>
</evidence>
<dbReference type="InterPro" id="IPR049940">
    <property type="entry name" value="GluQ/Sye"/>
</dbReference>
<accession>A0A0G0HX06</accession>
<dbReference type="SUPFAM" id="SSF52374">
    <property type="entry name" value="Nucleotidylyl transferase"/>
    <property type="match status" value="1"/>
</dbReference>
<dbReference type="Gene3D" id="3.40.50.620">
    <property type="entry name" value="HUPs"/>
    <property type="match status" value="1"/>
</dbReference>
<keyword evidence="5" id="KW-0648">Protein biosynthesis</keyword>
<dbReference type="InterPro" id="IPR014729">
    <property type="entry name" value="Rossmann-like_a/b/a_fold"/>
</dbReference>
<dbReference type="GO" id="GO:0005524">
    <property type="term" value="F:ATP binding"/>
    <property type="evidence" value="ECO:0007669"/>
    <property type="project" value="UniProtKB-KW"/>
</dbReference>
<evidence type="ECO:0000259" key="6">
    <source>
        <dbReference type="Pfam" id="PF00749"/>
    </source>
</evidence>
<reference evidence="7 8" key="1">
    <citation type="journal article" date="2015" name="Nature">
        <title>rRNA introns, odd ribosomes, and small enigmatic genomes across a large radiation of phyla.</title>
        <authorList>
            <person name="Brown C.T."/>
            <person name="Hug L.A."/>
            <person name="Thomas B.C."/>
            <person name="Sharon I."/>
            <person name="Castelle C.J."/>
            <person name="Singh A."/>
            <person name="Wilkins M.J."/>
            <person name="Williams K.H."/>
            <person name="Banfield J.F."/>
        </authorList>
    </citation>
    <scope>NUCLEOTIDE SEQUENCE [LARGE SCALE GENOMIC DNA]</scope>
</reference>
<dbReference type="Pfam" id="PF00749">
    <property type="entry name" value="tRNA-synt_1c"/>
    <property type="match status" value="1"/>
</dbReference>
<feature type="domain" description="Glutamyl/glutaminyl-tRNA synthetase class Ib catalytic" evidence="6">
    <location>
        <begin position="40"/>
        <end position="213"/>
    </location>
</feature>
<comment type="similarity">
    <text evidence="5">Belongs to the class-I aminoacyl-tRNA synthetase family.</text>
</comment>
<keyword evidence="4 5" id="KW-0030">Aminoacyl-tRNA synthetase</keyword>
<dbReference type="GO" id="GO:0004818">
    <property type="term" value="F:glutamate-tRNA ligase activity"/>
    <property type="evidence" value="ECO:0007669"/>
    <property type="project" value="TreeGrafter"/>
</dbReference>